<sequence length="346" mass="39786">MKVILVTGACGFIASNFVRKLLKTSRYFVINVDKLNYCGTHLNIEKEYNFETHCSEKTDLTNYVFYKADINNAEFISDILRRHKVDVIYHFAAQSHVDVSFGNSLQFVIDNVMGTSTLLECARVYGKLERFIYVSSDEVYGSVTEDKDEVVLKYGLYNATNPYAATKAAAELMVKSYHISYKLPTIITRSNNVYGYGQFWEKLIPKSIYNLQKGKKIPIYGDGSAKRKYLFVEDACDAYLTIMEKGQIGQIYEMESHNEYTALEMAHKFISILKPNDPLEQWINHVVDRAFHDSRYIVNPQTLSELGWSAQTPFDNGLAKTVEWYVNYAIPESHWSYSGEHMITKI</sequence>
<dbReference type="GO" id="GO:0009225">
    <property type="term" value="P:nucleotide-sugar metabolic process"/>
    <property type="evidence" value="ECO:0007669"/>
    <property type="project" value="UniProtKB-ARBA"/>
</dbReference>
<dbReference type="Gene3D" id="3.90.25.10">
    <property type="entry name" value="UDP-galactose 4-epimerase, domain 1"/>
    <property type="match status" value="1"/>
</dbReference>
<evidence type="ECO:0000313" key="2">
    <source>
        <dbReference type="EMBL" id="QHS92643.1"/>
    </source>
</evidence>
<organism evidence="2">
    <name type="scientific">viral metagenome</name>
    <dbReference type="NCBI Taxonomy" id="1070528"/>
    <lineage>
        <taxon>unclassified sequences</taxon>
        <taxon>metagenomes</taxon>
        <taxon>organismal metagenomes</taxon>
    </lineage>
</organism>
<dbReference type="InterPro" id="IPR016040">
    <property type="entry name" value="NAD(P)-bd_dom"/>
</dbReference>
<dbReference type="AlphaFoldDB" id="A0A6C0BMX9"/>
<dbReference type="InterPro" id="IPR020904">
    <property type="entry name" value="Sc_DH/Rdtase_CS"/>
</dbReference>
<reference evidence="2" key="1">
    <citation type="journal article" date="2020" name="Nature">
        <title>Giant virus diversity and host interactions through global metagenomics.</title>
        <authorList>
            <person name="Schulz F."/>
            <person name="Roux S."/>
            <person name="Paez-Espino D."/>
            <person name="Jungbluth S."/>
            <person name="Walsh D.A."/>
            <person name="Denef V.J."/>
            <person name="McMahon K.D."/>
            <person name="Konstantinidis K.T."/>
            <person name="Eloe-Fadrosh E.A."/>
            <person name="Kyrpides N.C."/>
            <person name="Woyke T."/>
        </authorList>
    </citation>
    <scope>NUCLEOTIDE SEQUENCE</scope>
    <source>
        <strain evidence="2">GVMAG-M-3300014204-73</strain>
    </source>
</reference>
<dbReference type="FunFam" id="3.40.50.720:FF:000304">
    <property type="entry name" value="UDP-glucose 4,6-dehydratase"/>
    <property type="match status" value="1"/>
</dbReference>
<proteinExistence type="predicted"/>
<accession>A0A6C0BMX9</accession>
<dbReference type="PANTHER" id="PTHR43000">
    <property type="entry name" value="DTDP-D-GLUCOSE 4,6-DEHYDRATASE-RELATED"/>
    <property type="match status" value="1"/>
</dbReference>
<feature type="domain" description="NAD(P)-binding" evidence="1">
    <location>
        <begin position="5"/>
        <end position="320"/>
    </location>
</feature>
<dbReference type="EMBL" id="MN739183">
    <property type="protein sequence ID" value="QHS92643.1"/>
    <property type="molecule type" value="Genomic_DNA"/>
</dbReference>
<protein>
    <recommendedName>
        <fullName evidence="1">NAD(P)-binding domain-containing protein</fullName>
    </recommendedName>
</protein>
<dbReference type="InterPro" id="IPR036291">
    <property type="entry name" value="NAD(P)-bd_dom_sf"/>
</dbReference>
<evidence type="ECO:0000259" key="1">
    <source>
        <dbReference type="Pfam" id="PF16363"/>
    </source>
</evidence>
<dbReference type="PROSITE" id="PS00061">
    <property type="entry name" value="ADH_SHORT"/>
    <property type="match status" value="1"/>
</dbReference>
<dbReference type="Gene3D" id="3.40.50.720">
    <property type="entry name" value="NAD(P)-binding Rossmann-like Domain"/>
    <property type="match status" value="1"/>
</dbReference>
<dbReference type="Pfam" id="PF16363">
    <property type="entry name" value="GDP_Man_Dehyd"/>
    <property type="match status" value="1"/>
</dbReference>
<dbReference type="SUPFAM" id="SSF51735">
    <property type="entry name" value="NAD(P)-binding Rossmann-fold domains"/>
    <property type="match status" value="1"/>
</dbReference>
<name>A0A6C0BMX9_9ZZZZ</name>